<comment type="caution">
    <text evidence="4">The sequence shown here is derived from an EMBL/GenBank/DDBJ whole genome shotgun (WGS) entry which is preliminary data.</text>
</comment>
<dbReference type="EMBL" id="MNAD01000103">
    <property type="protein sequence ID" value="OJT15882.1"/>
    <property type="molecule type" value="Genomic_DNA"/>
</dbReference>
<dbReference type="InterPro" id="IPR001911">
    <property type="entry name" value="Ribosomal_bS21"/>
</dbReference>
<accession>A0A1M2W7Y4</accession>
<dbReference type="GO" id="GO:1990904">
    <property type="term" value="C:ribonucleoprotein complex"/>
    <property type="evidence" value="ECO:0007669"/>
    <property type="project" value="UniProtKB-KW"/>
</dbReference>
<dbReference type="GO" id="GO:0006412">
    <property type="term" value="P:translation"/>
    <property type="evidence" value="ECO:0007669"/>
    <property type="project" value="InterPro"/>
</dbReference>
<evidence type="ECO:0000313" key="4">
    <source>
        <dbReference type="EMBL" id="OJT15882.1"/>
    </source>
</evidence>
<proteinExistence type="inferred from homology"/>
<evidence type="ECO:0000256" key="1">
    <source>
        <dbReference type="ARBA" id="ARBA00006640"/>
    </source>
</evidence>
<evidence type="ECO:0000256" key="3">
    <source>
        <dbReference type="ARBA" id="ARBA00023274"/>
    </source>
</evidence>
<keyword evidence="3" id="KW-0687">Ribonucleoprotein</keyword>
<dbReference type="Pfam" id="PF01165">
    <property type="entry name" value="Ribosomal_S21"/>
    <property type="match status" value="1"/>
</dbReference>
<dbReference type="AlphaFoldDB" id="A0A1M2W7Y4"/>
<dbReference type="Proteomes" id="UP000184267">
    <property type="component" value="Unassembled WGS sequence"/>
</dbReference>
<reference evidence="4 5" key="1">
    <citation type="submission" date="2016-10" db="EMBL/GenBank/DDBJ databases">
        <title>Genome sequence of the basidiomycete white-rot fungus Trametes pubescens.</title>
        <authorList>
            <person name="Makela M.R."/>
            <person name="Granchi Z."/>
            <person name="Peng M."/>
            <person name="De Vries R.P."/>
            <person name="Grigoriev I."/>
            <person name="Riley R."/>
            <person name="Hilden K."/>
        </authorList>
    </citation>
    <scope>NUCLEOTIDE SEQUENCE [LARGE SCALE GENOMIC DNA]</scope>
    <source>
        <strain evidence="4 5">FBCC735</strain>
    </source>
</reference>
<dbReference type="OrthoDB" id="2501249at2759"/>
<dbReference type="GO" id="GO:0003735">
    <property type="term" value="F:structural constituent of ribosome"/>
    <property type="evidence" value="ECO:0007669"/>
    <property type="project" value="InterPro"/>
</dbReference>
<evidence type="ECO:0000256" key="2">
    <source>
        <dbReference type="ARBA" id="ARBA00022980"/>
    </source>
</evidence>
<comment type="similarity">
    <text evidence="1">Belongs to the bacterial ribosomal protein bS21 family.</text>
</comment>
<gene>
    <name evidence="4" type="ORF">TRAPUB_1423</name>
</gene>
<organism evidence="4 5">
    <name type="scientific">Trametes pubescens</name>
    <name type="common">White-rot fungus</name>
    <dbReference type="NCBI Taxonomy" id="154538"/>
    <lineage>
        <taxon>Eukaryota</taxon>
        <taxon>Fungi</taxon>
        <taxon>Dikarya</taxon>
        <taxon>Basidiomycota</taxon>
        <taxon>Agaricomycotina</taxon>
        <taxon>Agaricomycetes</taxon>
        <taxon>Polyporales</taxon>
        <taxon>Polyporaceae</taxon>
        <taxon>Trametes</taxon>
    </lineage>
</organism>
<evidence type="ECO:0000313" key="5">
    <source>
        <dbReference type="Proteomes" id="UP000184267"/>
    </source>
</evidence>
<keyword evidence="5" id="KW-1185">Reference proteome</keyword>
<keyword evidence="2" id="KW-0689">Ribosomal protein</keyword>
<dbReference type="GO" id="GO:0005840">
    <property type="term" value="C:ribosome"/>
    <property type="evidence" value="ECO:0007669"/>
    <property type="project" value="UniProtKB-KW"/>
</dbReference>
<sequence>MLATLRQAAPSALRQCRSSAAATSHITQHVRALACSSALRDQSQGGPRWLRTAEATPNNWHYLMGAVKEGTKTQKASNPEEIWKNKENTDVAQLPPPNNAYSVIHTGRSVQVHADAVGLALTKLKGILTVNAVRQTAVRDERHEKKGEKRNRLKSVRWRRRFAHEVRLGPQSVALCSINGVRR</sequence>
<name>A0A1M2W7Y4_TRAPU</name>
<dbReference type="STRING" id="154538.A0A1M2W7Y4"/>
<protein>
    <submittedName>
        <fullName evidence="4">Uncharacterized protein</fullName>
    </submittedName>
</protein>